<accession>A0A8J4XZF0</accession>
<evidence type="ECO:0000313" key="3">
    <source>
        <dbReference type="Proteomes" id="UP000770661"/>
    </source>
</evidence>
<dbReference type="AlphaFoldDB" id="A0A8J4XZF0"/>
<protein>
    <submittedName>
        <fullName evidence="2">Uncharacterized protein</fullName>
    </submittedName>
</protein>
<sequence>MERGKSGGHPQKNSKRDPKNYPPNFPFSPLLGNPGVPHHRPKFQPFLDATISSTPSILVQAGKVSCRPAPPFSLLPGTTRWKEEWTPCRALDIAGALDRMWHRGLAPKLRSMGVRGALAAHPGLPPRQDPLKGGDQRPHFQPANPSTPASRRAVPIPEAQAYADDCTLPFPATDVTGRTRCRINLALDNIVTWSSRWQVSLAPDKTQALLISRRQAHPQTACTDIGLRADHSSFRDPSPSLGWSLTRD</sequence>
<comment type="caution">
    <text evidence="2">The sequence shown here is derived from an EMBL/GenBank/DDBJ whole genome shotgun (WGS) entry which is preliminary data.</text>
</comment>
<dbReference type="EMBL" id="JACEEZ010018236">
    <property type="protein sequence ID" value="KAG0717073.1"/>
    <property type="molecule type" value="Genomic_DNA"/>
</dbReference>
<feature type="region of interest" description="Disordered" evidence="1">
    <location>
        <begin position="118"/>
        <end position="152"/>
    </location>
</feature>
<evidence type="ECO:0000256" key="1">
    <source>
        <dbReference type="SAM" id="MobiDB-lite"/>
    </source>
</evidence>
<proteinExistence type="predicted"/>
<keyword evidence="3" id="KW-1185">Reference proteome</keyword>
<feature type="compositionally biased region" description="Basic and acidic residues" evidence="1">
    <location>
        <begin position="129"/>
        <end position="138"/>
    </location>
</feature>
<name>A0A8J4XZF0_CHIOP</name>
<dbReference type="OrthoDB" id="6381169at2759"/>
<reference evidence="2" key="1">
    <citation type="submission" date="2020-07" db="EMBL/GenBank/DDBJ databases">
        <title>The High-quality genome of the commercially important snow crab, Chionoecetes opilio.</title>
        <authorList>
            <person name="Jeong J.-H."/>
            <person name="Ryu S."/>
        </authorList>
    </citation>
    <scope>NUCLEOTIDE SEQUENCE</scope>
    <source>
        <strain evidence="2">MADBK_172401_WGS</strain>
        <tissue evidence="2">Digestive gland</tissue>
    </source>
</reference>
<dbReference type="Proteomes" id="UP000770661">
    <property type="component" value="Unassembled WGS sequence"/>
</dbReference>
<feature type="region of interest" description="Disordered" evidence="1">
    <location>
        <begin position="1"/>
        <end position="40"/>
    </location>
</feature>
<evidence type="ECO:0000313" key="2">
    <source>
        <dbReference type="EMBL" id="KAG0717073.1"/>
    </source>
</evidence>
<gene>
    <name evidence="2" type="ORF">GWK47_055179</name>
</gene>
<organism evidence="2 3">
    <name type="scientific">Chionoecetes opilio</name>
    <name type="common">Atlantic snow crab</name>
    <name type="synonym">Cancer opilio</name>
    <dbReference type="NCBI Taxonomy" id="41210"/>
    <lineage>
        <taxon>Eukaryota</taxon>
        <taxon>Metazoa</taxon>
        <taxon>Ecdysozoa</taxon>
        <taxon>Arthropoda</taxon>
        <taxon>Crustacea</taxon>
        <taxon>Multicrustacea</taxon>
        <taxon>Malacostraca</taxon>
        <taxon>Eumalacostraca</taxon>
        <taxon>Eucarida</taxon>
        <taxon>Decapoda</taxon>
        <taxon>Pleocyemata</taxon>
        <taxon>Brachyura</taxon>
        <taxon>Eubrachyura</taxon>
        <taxon>Majoidea</taxon>
        <taxon>Majidae</taxon>
        <taxon>Chionoecetes</taxon>
    </lineage>
</organism>